<dbReference type="InterPro" id="IPR012337">
    <property type="entry name" value="RNaseH-like_sf"/>
</dbReference>
<feature type="non-terminal residue" evidence="3">
    <location>
        <position position="1"/>
    </location>
</feature>
<feature type="compositionally biased region" description="Pro residues" evidence="2">
    <location>
        <begin position="819"/>
        <end position="829"/>
    </location>
</feature>
<dbReference type="PANTHER" id="PTHR13037:SF24">
    <property type="entry name" value="POLYCOMB PROTEIN PCL-RELATED"/>
    <property type="match status" value="1"/>
</dbReference>
<feature type="region of interest" description="Disordered" evidence="2">
    <location>
        <begin position="269"/>
        <end position="322"/>
    </location>
</feature>
<evidence type="ECO:0000313" key="3">
    <source>
        <dbReference type="EMBL" id="GIL61108.1"/>
    </source>
</evidence>
<sequence>VLAASFVAVASSSQPSWDATLIPDAQEQRSCMLPQPQPSSPPRSDPALSPHGSEPPLTQGPFLTLPSPPRHTKAAGRPLPATSPATSTRPTGHPAPAPAGVAVMSAATAYVPTNNTTNNNNTINNNNNTTNTTNTTNNNNTAAAASPNDEVCDLQQLVCCALAYDPRVNKKRARVLRKTACWLATSPRPSTAPYCAALSGVRKYIRYEHPDYWFASGFDRPDNIGELLRDPAARGIFQIFPNPKKPKKEMVQLDLVALSMAAALRSKGGVSSVREGRKTRTPSVPSVEGPCLPALGGVSWEASPSTPQPGRVSSASSGGNRGAATGVGGSALAAVAVAAAWAWPGYTPVPRLRRGAAMLLATVTAEEGVAGQPHTMLMRQLMKKLKKADRAAYMEWWQTPGESKRRVALLDGEAGGDGSNDNDGGGGGGAPAPGPFLRVDVSKDCVVSLDLLALLAAAGAATAEEAQRQPVPAAPPSTVGARCQSRVSSGSVPPLPLGSAAVTHQAGLTPVGLGSSQAPVQAPVEASGPYASLPSGSSSPSTASTVSGSGDCNTTVWHRMVTTAAVAKAWPNSDMASRVRRLSATALVDVREGPMGPWSMLWARMAAHIHSQLPNALRSIKSELQTKNKSILRDVLDESTSGGSQAFLRVVQHVHDRVVQLDVPALLRESLEQCINSRWGSAGEGDAETAVANNAKRCVVRLLAAAPPRYLLSFASLGAQVLKQCPRSGVGGKKLRKLCMDEQNVFQVSVTGKSHYTVRLVDSEILGLVEALAAAEVDARQVKCEVGSGSQPEAAAATGGSGGSGSSTGVLAPPQTMQEPPPRTQPPLPVVVSRQLSSSLSPLAAEACESRQASPAPAREAPAGSSQPPATRPVPIPIPIPISGPSMNGKEKDKCQGTATPYISPVPVLATKEPTVVQPKTADVSAAELRWLLGHEHPGGKPCSWAAEVSTGLPPVAVQNVVDPYSHEATAMLSHCRACTLVGLSVESYGGECPVLVVLYAPAMAAWPATVYLVDCTACTAMYDEHEIGMKMAGELLDRLQELLGDPAVTKVVHGCQQVRCLETACGGGAVTMPLVDTRILLNGMAFMMGLPPPAPPPSSSIHDPAFGAASPPSERLDLRADVTAVHEYVSRMYNKLKEMGLWADRPGLLEALMKLHFAALRSEVVFARARQGGDNGAAAAVEALALARPLGQAQVAAATGAVVTLPEIWMAMVEEAVLWVAVHAPLYEMTWRRGAGPPPAEPMAAAAAAMAAKP</sequence>
<protein>
    <recommendedName>
        <fullName evidence="5">3'-5' exonuclease domain-containing protein</fullName>
    </recommendedName>
</protein>
<feature type="compositionally biased region" description="Low complexity" evidence="2">
    <location>
        <begin position="77"/>
        <end position="99"/>
    </location>
</feature>
<comment type="caution">
    <text evidence="3">The sequence shown here is derived from an EMBL/GenBank/DDBJ whole genome shotgun (WGS) entry which is preliminary data.</text>
</comment>
<keyword evidence="1" id="KW-0945">Host-virus interaction</keyword>
<feature type="region of interest" description="Disordered" evidence="2">
    <location>
        <begin position="842"/>
        <end position="875"/>
    </location>
</feature>
<feature type="compositionally biased region" description="Gly residues" evidence="2">
    <location>
        <begin position="413"/>
        <end position="431"/>
    </location>
</feature>
<evidence type="ECO:0008006" key="5">
    <source>
        <dbReference type="Google" id="ProtNLM"/>
    </source>
</evidence>
<dbReference type="AlphaFoldDB" id="A0A8J4F5L4"/>
<keyword evidence="4" id="KW-1185">Reference proteome</keyword>
<organism evidence="3 4">
    <name type="scientific">Volvox africanus</name>
    <dbReference type="NCBI Taxonomy" id="51714"/>
    <lineage>
        <taxon>Eukaryota</taxon>
        <taxon>Viridiplantae</taxon>
        <taxon>Chlorophyta</taxon>
        <taxon>core chlorophytes</taxon>
        <taxon>Chlorophyceae</taxon>
        <taxon>CS clade</taxon>
        <taxon>Chlamydomonadales</taxon>
        <taxon>Volvocaceae</taxon>
        <taxon>Volvox</taxon>
    </lineage>
</organism>
<evidence type="ECO:0000256" key="2">
    <source>
        <dbReference type="SAM" id="MobiDB-lite"/>
    </source>
</evidence>
<feature type="region of interest" description="Disordered" evidence="2">
    <location>
        <begin position="411"/>
        <end position="435"/>
    </location>
</feature>
<feature type="compositionally biased region" description="Low complexity" evidence="2">
    <location>
        <begin position="526"/>
        <end position="549"/>
    </location>
</feature>
<feature type="region of interest" description="Disordered" evidence="2">
    <location>
        <begin position="525"/>
        <end position="549"/>
    </location>
</feature>
<evidence type="ECO:0000256" key="1">
    <source>
        <dbReference type="ARBA" id="ARBA00022581"/>
    </source>
</evidence>
<evidence type="ECO:0000313" key="4">
    <source>
        <dbReference type="Proteomes" id="UP000747399"/>
    </source>
</evidence>
<feature type="region of interest" description="Disordered" evidence="2">
    <location>
        <begin position="791"/>
        <end position="829"/>
    </location>
</feature>
<dbReference type="Proteomes" id="UP000747399">
    <property type="component" value="Unassembled WGS sequence"/>
</dbReference>
<gene>
    <name evidence="3" type="ORF">Vafri_15503</name>
</gene>
<feature type="compositionally biased region" description="Pro residues" evidence="2">
    <location>
        <begin position="35"/>
        <end position="44"/>
    </location>
</feature>
<feature type="region of interest" description="Disordered" evidence="2">
    <location>
        <begin position="464"/>
        <end position="498"/>
    </location>
</feature>
<dbReference type="PANTHER" id="PTHR13037">
    <property type="entry name" value="FORMIN"/>
    <property type="match status" value="1"/>
</dbReference>
<reference evidence="3" key="1">
    <citation type="journal article" date="2021" name="Proc. Natl. Acad. Sci. U.S.A.">
        <title>Three genomes in the algal genus Volvox reveal the fate of a haploid sex-determining region after a transition to homothallism.</title>
        <authorList>
            <person name="Yamamoto K."/>
            <person name="Hamaji T."/>
            <person name="Kawai-Toyooka H."/>
            <person name="Matsuzaki R."/>
            <person name="Takahashi F."/>
            <person name="Nishimura Y."/>
            <person name="Kawachi M."/>
            <person name="Noguchi H."/>
            <person name="Minakuchi Y."/>
            <person name="Umen J.G."/>
            <person name="Toyoda A."/>
            <person name="Nozaki H."/>
        </authorList>
    </citation>
    <scope>NUCLEOTIDE SEQUENCE</scope>
    <source>
        <strain evidence="3">NIES-3780</strain>
    </source>
</reference>
<accession>A0A8J4F5L4</accession>
<feature type="region of interest" description="Disordered" evidence="2">
    <location>
        <begin position="12"/>
        <end position="99"/>
    </location>
</feature>
<feature type="compositionally biased region" description="Low complexity" evidence="2">
    <location>
        <begin position="807"/>
        <end position="818"/>
    </location>
</feature>
<dbReference type="SUPFAM" id="SSF53098">
    <property type="entry name" value="Ribonuclease H-like"/>
    <property type="match status" value="1"/>
</dbReference>
<proteinExistence type="predicted"/>
<dbReference type="EMBL" id="BNCO01000043">
    <property type="protein sequence ID" value="GIL61108.1"/>
    <property type="molecule type" value="Genomic_DNA"/>
</dbReference>
<feature type="region of interest" description="Disordered" evidence="2">
    <location>
        <begin position="112"/>
        <end position="134"/>
    </location>
</feature>
<name>A0A8J4F5L4_9CHLO</name>